<sequence length="731" mass="75557">MAAAVAGLEARSSRDVKGKQRAPRQQLEGDGGSDGVVVPLQLLQDSEYESVYTIPILVGSDPQQNLSLQVDTGSSDLWLASTSCGSSACQETGGDLYDPASATTSQQTFTIAYEEGAVSGPIVWDAVEVGGYTIAQQALAAASQVSDEPLDPSFVGVLGLALPPNSIIAERVPSTPGSTRTGAVFAANLLGLAGASAPAAPFLSLALERPGSSAVPSVLGVGRHPDGLVPDPSQIQYAPLTPDSAGTLFWKTTVRAITVYVNGQAHPVQLPRSVGGGTSPTAVLDSGVPVILATSQIANGIYGALGIGPASDGSYYVPCTTPLNMTITLDDRSELPLHPLDLTYPASSGSSCTGLIQAMPAASNSEASVTDIILGVPFLRNTYTVMAYAPPDASGSFANSHVTTSTAGSSPRLGLLSLTNATLALEQFQQVRVNDQPLSSSPTSDSSKASPGRRLSVGLDVLIGLLGLLVLCFVLFGARWAYARHRRKHAPHGAYGPAFEGAPKAQDVAYRLARRVSDTEADAATLVGGRGSRGARSDTGFDPTEDALRASRFEAYKRRVAGQRASDASDELGFGVRARKMEADDDETPPSAYAPLPLGSPPMESAFPARPPGVEGVGMPLLGQPRSEDVADLGMRGLAFDEFGMMEDGSRTSMAGVGTPRRGGRVRPDSSGSTSTAGSRARRPSSMRMLSQSTLGSRGSTLIDSMVLEEDVPPPPPPPLPPHAPLGEAGS</sequence>
<dbReference type="InterPro" id="IPR001461">
    <property type="entry name" value="Aspartic_peptidase_A1"/>
</dbReference>
<dbReference type="PRINTS" id="PR00792">
    <property type="entry name" value="PEPSIN"/>
</dbReference>
<gene>
    <name evidence="5" type="ORF">CERSUDRAFT_120264</name>
</gene>
<dbReference type="CDD" id="cd05471">
    <property type="entry name" value="pepsin_like"/>
    <property type="match status" value="1"/>
</dbReference>
<evidence type="ECO:0000259" key="4">
    <source>
        <dbReference type="PROSITE" id="PS51767"/>
    </source>
</evidence>
<dbReference type="PROSITE" id="PS51767">
    <property type="entry name" value="PEPTIDASE_A1"/>
    <property type="match status" value="1"/>
</dbReference>
<dbReference type="GO" id="GO:0004190">
    <property type="term" value="F:aspartic-type endopeptidase activity"/>
    <property type="evidence" value="ECO:0007669"/>
    <property type="project" value="InterPro"/>
</dbReference>
<organism evidence="5 6">
    <name type="scientific">Ceriporiopsis subvermispora (strain B)</name>
    <name type="common">White-rot fungus</name>
    <name type="synonym">Gelatoporia subvermispora</name>
    <dbReference type="NCBI Taxonomy" id="914234"/>
    <lineage>
        <taxon>Eukaryota</taxon>
        <taxon>Fungi</taxon>
        <taxon>Dikarya</taxon>
        <taxon>Basidiomycota</taxon>
        <taxon>Agaricomycotina</taxon>
        <taxon>Agaricomycetes</taxon>
        <taxon>Polyporales</taxon>
        <taxon>Gelatoporiaceae</taxon>
        <taxon>Gelatoporia</taxon>
    </lineage>
</organism>
<comment type="similarity">
    <text evidence="1">Belongs to the peptidase A1 family.</text>
</comment>
<reference evidence="5 6" key="1">
    <citation type="journal article" date="2012" name="Proc. Natl. Acad. Sci. U.S.A.">
        <title>Comparative genomics of Ceriporiopsis subvermispora and Phanerochaete chrysosporium provide insight into selective ligninolysis.</title>
        <authorList>
            <person name="Fernandez-Fueyo E."/>
            <person name="Ruiz-Duenas F.J."/>
            <person name="Ferreira P."/>
            <person name="Floudas D."/>
            <person name="Hibbett D.S."/>
            <person name="Canessa P."/>
            <person name="Larrondo L.F."/>
            <person name="James T.Y."/>
            <person name="Seelenfreund D."/>
            <person name="Lobos S."/>
            <person name="Polanco R."/>
            <person name="Tello M."/>
            <person name="Honda Y."/>
            <person name="Watanabe T."/>
            <person name="Watanabe T."/>
            <person name="Ryu J.S."/>
            <person name="Kubicek C.P."/>
            <person name="Schmoll M."/>
            <person name="Gaskell J."/>
            <person name="Hammel K.E."/>
            <person name="St John F.J."/>
            <person name="Vanden Wymelenberg A."/>
            <person name="Sabat G."/>
            <person name="Splinter BonDurant S."/>
            <person name="Syed K."/>
            <person name="Yadav J.S."/>
            <person name="Doddapaneni H."/>
            <person name="Subramanian V."/>
            <person name="Lavin J.L."/>
            <person name="Oguiza J.A."/>
            <person name="Perez G."/>
            <person name="Pisabarro A.G."/>
            <person name="Ramirez L."/>
            <person name="Santoyo F."/>
            <person name="Master E."/>
            <person name="Coutinho P.M."/>
            <person name="Henrissat B."/>
            <person name="Lombard V."/>
            <person name="Magnuson J.K."/>
            <person name="Kuees U."/>
            <person name="Hori C."/>
            <person name="Igarashi K."/>
            <person name="Samejima M."/>
            <person name="Held B.W."/>
            <person name="Barry K.W."/>
            <person name="LaButti K.M."/>
            <person name="Lapidus A."/>
            <person name="Lindquist E.A."/>
            <person name="Lucas S.M."/>
            <person name="Riley R."/>
            <person name="Salamov A.A."/>
            <person name="Hoffmeister D."/>
            <person name="Schwenk D."/>
            <person name="Hadar Y."/>
            <person name="Yarden O."/>
            <person name="de Vries R.P."/>
            <person name="Wiebenga A."/>
            <person name="Stenlid J."/>
            <person name="Eastwood D."/>
            <person name="Grigoriev I.V."/>
            <person name="Berka R.M."/>
            <person name="Blanchette R.A."/>
            <person name="Kersten P."/>
            <person name="Martinez A.T."/>
            <person name="Vicuna R."/>
            <person name="Cullen D."/>
        </authorList>
    </citation>
    <scope>NUCLEOTIDE SEQUENCE [LARGE SCALE GENOMIC DNA]</scope>
    <source>
        <strain evidence="5 6">B</strain>
    </source>
</reference>
<dbReference type="InterPro" id="IPR021109">
    <property type="entry name" value="Peptidase_aspartic_dom_sf"/>
</dbReference>
<dbReference type="Pfam" id="PF00026">
    <property type="entry name" value="Asp"/>
    <property type="match status" value="1"/>
</dbReference>
<dbReference type="AlphaFoldDB" id="M2QY78"/>
<feature type="domain" description="Peptidase A1" evidence="4">
    <location>
        <begin position="52"/>
        <end position="398"/>
    </location>
</feature>
<keyword evidence="3" id="KW-1133">Transmembrane helix</keyword>
<dbReference type="OrthoDB" id="2747330at2759"/>
<feature type="compositionally biased region" description="Pro residues" evidence="2">
    <location>
        <begin position="713"/>
        <end position="724"/>
    </location>
</feature>
<dbReference type="Proteomes" id="UP000016930">
    <property type="component" value="Unassembled WGS sequence"/>
</dbReference>
<keyword evidence="3" id="KW-0472">Membrane</keyword>
<dbReference type="GO" id="GO:0006508">
    <property type="term" value="P:proteolysis"/>
    <property type="evidence" value="ECO:0007669"/>
    <property type="project" value="InterPro"/>
</dbReference>
<accession>M2QY78</accession>
<feature type="compositionally biased region" description="Polar residues" evidence="2">
    <location>
        <begin position="688"/>
        <end position="703"/>
    </location>
</feature>
<evidence type="ECO:0000256" key="1">
    <source>
        <dbReference type="ARBA" id="ARBA00007447"/>
    </source>
</evidence>
<feature type="region of interest" description="Disordered" evidence="2">
    <location>
        <begin position="648"/>
        <end position="731"/>
    </location>
</feature>
<dbReference type="InterPro" id="IPR034164">
    <property type="entry name" value="Pepsin-like_dom"/>
</dbReference>
<dbReference type="Gene3D" id="2.40.70.10">
    <property type="entry name" value="Acid Proteases"/>
    <property type="match status" value="2"/>
</dbReference>
<evidence type="ECO:0000256" key="2">
    <source>
        <dbReference type="SAM" id="MobiDB-lite"/>
    </source>
</evidence>
<dbReference type="InterPro" id="IPR033121">
    <property type="entry name" value="PEPTIDASE_A1"/>
</dbReference>
<evidence type="ECO:0000313" key="5">
    <source>
        <dbReference type="EMBL" id="EMD30882.1"/>
    </source>
</evidence>
<dbReference type="SUPFAM" id="SSF50630">
    <property type="entry name" value="Acid proteases"/>
    <property type="match status" value="1"/>
</dbReference>
<dbReference type="PANTHER" id="PTHR47966">
    <property type="entry name" value="BETA-SITE APP-CLEAVING ENZYME, ISOFORM A-RELATED"/>
    <property type="match status" value="1"/>
</dbReference>
<dbReference type="HOGENOM" id="CLU_014988_0_0_1"/>
<feature type="region of interest" description="Disordered" evidence="2">
    <location>
        <begin position="1"/>
        <end position="33"/>
    </location>
</feature>
<name>M2QY78_CERS8</name>
<evidence type="ECO:0000256" key="3">
    <source>
        <dbReference type="SAM" id="Phobius"/>
    </source>
</evidence>
<dbReference type="EMBL" id="KB445830">
    <property type="protein sequence ID" value="EMD30882.1"/>
    <property type="molecule type" value="Genomic_DNA"/>
</dbReference>
<feature type="compositionally biased region" description="Low complexity" evidence="2">
    <location>
        <begin position="670"/>
        <end position="679"/>
    </location>
</feature>
<evidence type="ECO:0000313" key="6">
    <source>
        <dbReference type="Proteomes" id="UP000016930"/>
    </source>
</evidence>
<dbReference type="STRING" id="914234.M2QY78"/>
<dbReference type="PANTHER" id="PTHR47966:SF57">
    <property type="entry name" value="PEPTIDASE A1 DOMAIN-CONTAINING PROTEIN"/>
    <property type="match status" value="1"/>
</dbReference>
<feature type="transmembrane region" description="Helical" evidence="3">
    <location>
        <begin position="461"/>
        <end position="482"/>
    </location>
</feature>
<protein>
    <recommendedName>
        <fullName evidence="4">Peptidase A1 domain-containing protein</fullName>
    </recommendedName>
</protein>
<keyword evidence="3" id="KW-0812">Transmembrane</keyword>
<proteinExistence type="inferred from homology"/>
<keyword evidence="6" id="KW-1185">Reference proteome</keyword>